<name>A0A4R8DQI7_9BACT</name>
<dbReference type="OrthoDB" id="679547at2"/>
<gene>
    <name evidence="3" type="ORF">EDB95_1436</name>
</gene>
<keyword evidence="2" id="KW-0732">Signal</keyword>
<dbReference type="AlphaFoldDB" id="A0A4R8DQI7"/>
<comment type="caution">
    <text evidence="3">The sequence shown here is derived from an EMBL/GenBank/DDBJ whole genome shotgun (WGS) entry which is preliminary data.</text>
</comment>
<dbReference type="Proteomes" id="UP000294498">
    <property type="component" value="Unassembled WGS sequence"/>
</dbReference>
<feature type="region of interest" description="Disordered" evidence="1">
    <location>
        <begin position="145"/>
        <end position="197"/>
    </location>
</feature>
<feature type="chain" id="PRO_5020929830" description="MG2 domain-containing protein" evidence="2">
    <location>
        <begin position="21"/>
        <end position="854"/>
    </location>
</feature>
<dbReference type="RefSeq" id="WP_133992040.1">
    <property type="nucleotide sequence ID" value="NZ_SODV01000001.1"/>
</dbReference>
<sequence>MNRAYLFVLLTLAGAFKVSAQQQLSVDSLFRILPDSFPAERLYLHLDKDRYMTGDTVWFKAYFSSGGFPGGFSTGVHVELFNEAGVRVTHKYYPVLGGKVSLGDMELADTLGQGLYTLRAYSDWMSNFDPAFFYHHTFPVYASTVTPPKGRGTKGKDATARPQGGRAAADPGRNAGAGGAAVAASTGAGQPATAQDERVTAPAVDIQFLPEGGDEVQGVLNTIAFRATDRHGLPVDVSGKVVDDVDSTYAIFSAMHDGMGILELIPEKGKHYTAVVQTPLGEKRIALPEPRPDGVVLNTRTTSRGVGFVLRADSASRYLDRPLQVVASLYGQLCFRAKTTLSASNTEISGFIPTDKFVPGIMTLTLFADNGEPLAERVVFIRPTDVRIQATLHADTLSMDPKGYNAWTLQFTDTARCYLSVSVTDADAVTPAENGPNILTGLLLSGDLKGNIYQPAFYFRDDADSTQAMLDLVMRTHGWRRYDWGALETRRFPQIQYQDRNYLSFQGQALTESGRKVVSNTLLTIFLRGSDSTKRLMLAPVDSAGQFTLDGLVFFDTAQAYYQVNKKGWRGTDVQLRLRPDPFFPLGPDVRKGIVFPESGEDTAFVGQGNREADLVAGLRRLQKAKELQEIVIHGRKKTPLEELDERYASGLFSGGEGHNFDLVNDNNMAQSYFDILSFLQGRVAGLQISGAYPNLSAHYRGGTPAFFVDEMNTDENMLESIPVADIAYVKVFEPPFVGATGGGPYGAIAIYTRRGGDQTYNVPGLKRLTLAGYAPIRTFYAPVYDAADTAARAFPDYRTTLDWAPYLFSSARNLQVPVRFYNNDACTRFRIIAEGMDEEGRLLHLEQVVGKKQ</sequence>
<protein>
    <recommendedName>
        <fullName evidence="5">MG2 domain-containing protein</fullName>
    </recommendedName>
</protein>
<feature type="compositionally biased region" description="Low complexity" evidence="1">
    <location>
        <begin position="164"/>
        <end position="192"/>
    </location>
</feature>
<organism evidence="3 4">
    <name type="scientific">Dinghuibacter silviterrae</name>
    <dbReference type="NCBI Taxonomy" id="1539049"/>
    <lineage>
        <taxon>Bacteria</taxon>
        <taxon>Pseudomonadati</taxon>
        <taxon>Bacteroidota</taxon>
        <taxon>Chitinophagia</taxon>
        <taxon>Chitinophagales</taxon>
        <taxon>Chitinophagaceae</taxon>
        <taxon>Dinghuibacter</taxon>
    </lineage>
</organism>
<dbReference type="EMBL" id="SODV01000001">
    <property type="protein sequence ID" value="TDX00412.1"/>
    <property type="molecule type" value="Genomic_DNA"/>
</dbReference>
<evidence type="ECO:0008006" key="5">
    <source>
        <dbReference type="Google" id="ProtNLM"/>
    </source>
</evidence>
<evidence type="ECO:0000313" key="3">
    <source>
        <dbReference type="EMBL" id="TDX00412.1"/>
    </source>
</evidence>
<evidence type="ECO:0000313" key="4">
    <source>
        <dbReference type="Proteomes" id="UP000294498"/>
    </source>
</evidence>
<feature type="signal peptide" evidence="2">
    <location>
        <begin position="1"/>
        <end position="20"/>
    </location>
</feature>
<evidence type="ECO:0000256" key="2">
    <source>
        <dbReference type="SAM" id="SignalP"/>
    </source>
</evidence>
<proteinExistence type="predicted"/>
<accession>A0A4R8DQI7</accession>
<keyword evidence="4" id="KW-1185">Reference proteome</keyword>
<evidence type="ECO:0000256" key="1">
    <source>
        <dbReference type="SAM" id="MobiDB-lite"/>
    </source>
</evidence>
<reference evidence="3 4" key="1">
    <citation type="submission" date="2019-03" db="EMBL/GenBank/DDBJ databases">
        <title>Genomic Encyclopedia of Type Strains, Phase IV (KMG-IV): sequencing the most valuable type-strain genomes for metagenomic binning, comparative biology and taxonomic classification.</title>
        <authorList>
            <person name="Goeker M."/>
        </authorList>
    </citation>
    <scope>NUCLEOTIDE SEQUENCE [LARGE SCALE GENOMIC DNA]</scope>
    <source>
        <strain evidence="3 4">DSM 100059</strain>
    </source>
</reference>